<dbReference type="AlphaFoldDB" id="A0A6P8IR95"/>
<evidence type="ECO:0000256" key="7">
    <source>
        <dbReference type="ARBA" id="ARBA00023170"/>
    </source>
</evidence>
<keyword evidence="12" id="KW-1185">Reference proteome</keyword>
<dbReference type="GO" id="GO:0005886">
    <property type="term" value="C:plasma membrane"/>
    <property type="evidence" value="ECO:0007669"/>
    <property type="project" value="UniProtKB-SubCell"/>
</dbReference>
<evidence type="ECO:0000256" key="8">
    <source>
        <dbReference type="ARBA" id="ARBA00023224"/>
    </source>
</evidence>
<evidence type="ECO:0000256" key="10">
    <source>
        <dbReference type="SAM" id="Phobius"/>
    </source>
</evidence>
<feature type="transmembrane region" description="Helical" evidence="10">
    <location>
        <begin position="97"/>
        <end position="118"/>
    </location>
</feature>
<feature type="domain" description="G-protein coupled receptors family 1 profile" evidence="11">
    <location>
        <begin position="38"/>
        <end position="307"/>
    </location>
</feature>
<dbReference type="PANTHER" id="PTHR24248:SF203">
    <property type="entry name" value="OCTOPAMINE RECEPTOR"/>
    <property type="match status" value="1"/>
</dbReference>
<dbReference type="InterPro" id="IPR017452">
    <property type="entry name" value="GPCR_Rhodpsn_7TM"/>
</dbReference>
<dbReference type="PROSITE" id="PS50262">
    <property type="entry name" value="G_PROTEIN_RECEP_F1_2"/>
    <property type="match status" value="1"/>
</dbReference>
<dbReference type="KEGG" id="aten:116303970"/>
<evidence type="ECO:0000313" key="13">
    <source>
        <dbReference type="RefSeq" id="XP_031569468.1"/>
    </source>
</evidence>
<feature type="transmembrane region" description="Helical" evidence="10">
    <location>
        <begin position="20"/>
        <end position="50"/>
    </location>
</feature>
<gene>
    <name evidence="13 14" type="primary">LOC116303970</name>
</gene>
<dbReference type="SUPFAM" id="SSF81321">
    <property type="entry name" value="Family A G protein-coupled receptor-like"/>
    <property type="match status" value="1"/>
</dbReference>
<dbReference type="SMART" id="SM01381">
    <property type="entry name" value="7TM_GPCR_Srsx"/>
    <property type="match status" value="1"/>
</dbReference>
<keyword evidence="8 9" id="KW-0807">Transducer</keyword>
<evidence type="ECO:0000256" key="9">
    <source>
        <dbReference type="RuleBase" id="RU000688"/>
    </source>
</evidence>
<reference evidence="13 14" key="1">
    <citation type="submission" date="2025-04" db="UniProtKB">
        <authorList>
            <consortium name="RefSeq"/>
        </authorList>
    </citation>
    <scope>IDENTIFICATION</scope>
    <source>
        <tissue evidence="13 14">Tentacle</tissue>
    </source>
</reference>
<protein>
    <submittedName>
        <fullName evidence="13 14">Octopamine receptor 1-like</fullName>
    </submittedName>
</protein>
<feature type="transmembrane region" description="Helical" evidence="10">
    <location>
        <begin position="186"/>
        <end position="210"/>
    </location>
</feature>
<dbReference type="RefSeq" id="XP_031569468.1">
    <property type="nucleotide sequence ID" value="XM_031713608.1"/>
</dbReference>
<evidence type="ECO:0000256" key="2">
    <source>
        <dbReference type="ARBA" id="ARBA00022475"/>
    </source>
</evidence>
<keyword evidence="3 9" id="KW-0812">Transmembrane</keyword>
<comment type="similarity">
    <text evidence="9">Belongs to the G-protein coupled receptor 1 family.</text>
</comment>
<dbReference type="Gene3D" id="1.20.1070.10">
    <property type="entry name" value="Rhodopsin 7-helix transmembrane proteins"/>
    <property type="match status" value="1"/>
</dbReference>
<dbReference type="PANTHER" id="PTHR24248">
    <property type="entry name" value="ADRENERGIC RECEPTOR-RELATED G-PROTEIN COUPLED RECEPTOR"/>
    <property type="match status" value="1"/>
</dbReference>
<dbReference type="GeneID" id="116303970"/>
<sequence length="369" mass="41544">MNNTTTVDPFALCKNPTSPWFIVYTTFLVLILLATLFGNGLVVLSVYVFARLRRVSNMFIVSLAVSDLLVALASLPLRIDQSVHNMNWCSSTATCVFWVSTDGIWSAASICNLVIISIDRFLAITKPFAYQEKMTKTVCLGLITFVWVYAVTWGLLSLIYWSNGEEPAWTGVFSTGEHYCQKNDRFYYTATFVFAIFIPLVIIIITYASIFKVALMQAKMLASQDPTRRGHRRSVRELKATKTIAIVIGVFVVCWLPAFVIITISLWCSPNDCFSGFAKYPAFSLAIRIPFVFVLPILNSSVNPIIYAVYNKEFRDAFRKMLRLDSGRQSGADYLEEYSCTEPTHVRRLLDSNSKGSRIDTNMNGGSKI</sequence>
<keyword evidence="7 9" id="KW-0675">Receptor</keyword>
<accession>A0A6P8IR95</accession>
<dbReference type="PROSITE" id="PS00237">
    <property type="entry name" value="G_PROTEIN_RECEP_F1_1"/>
    <property type="match status" value="1"/>
</dbReference>
<feature type="transmembrane region" description="Helical" evidence="10">
    <location>
        <begin position="57"/>
        <end position="77"/>
    </location>
</feature>
<keyword evidence="6 10" id="KW-0472">Membrane</keyword>
<evidence type="ECO:0000256" key="4">
    <source>
        <dbReference type="ARBA" id="ARBA00022989"/>
    </source>
</evidence>
<evidence type="ECO:0000256" key="5">
    <source>
        <dbReference type="ARBA" id="ARBA00023040"/>
    </source>
</evidence>
<evidence type="ECO:0000256" key="3">
    <source>
        <dbReference type="ARBA" id="ARBA00022692"/>
    </source>
</evidence>
<dbReference type="PRINTS" id="PR00237">
    <property type="entry name" value="GPCRRHODOPSN"/>
</dbReference>
<evidence type="ECO:0000313" key="14">
    <source>
        <dbReference type="RefSeq" id="XP_031569469.1"/>
    </source>
</evidence>
<keyword evidence="2" id="KW-1003">Cell membrane</keyword>
<dbReference type="RefSeq" id="XP_031569469.1">
    <property type="nucleotide sequence ID" value="XM_031713609.1"/>
</dbReference>
<dbReference type="CDD" id="cd14967">
    <property type="entry name" value="7tmA_amine_R-like"/>
    <property type="match status" value="1"/>
</dbReference>
<dbReference type="InterPro" id="IPR000276">
    <property type="entry name" value="GPCR_Rhodpsn"/>
</dbReference>
<dbReference type="FunFam" id="1.20.1070.10:FF:000496">
    <property type="entry name" value="Predicted protein"/>
    <property type="match status" value="1"/>
</dbReference>
<proteinExistence type="inferred from homology"/>
<keyword evidence="4 10" id="KW-1133">Transmembrane helix</keyword>
<dbReference type="GO" id="GO:0004930">
    <property type="term" value="F:G protein-coupled receptor activity"/>
    <property type="evidence" value="ECO:0007669"/>
    <property type="project" value="UniProtKB-KW"/>
</dbReference>
<feature type="transmembrane region" description="Helical" evidence="10">
    <location>
        <begin position="287"/>
        <end position="310"/>
    </location>
</feature>
<keyword evidence="5 9" id="KW-0297">G-protein coupled receptor</keyword>
<dbReference type="OrthoDB" id="6021915at2759"/>
<comment type="subcellular location">
    <subcellularLocation>
        <location evidence="1">Cell membrane</location>
        <topology evidence="1">Multi-pass membrane protein</topology>
    </subcellularLocation>
</comment>
<feature type="transmembrane region" description="Helical" evidence="10">
    <location>
        <begin position="243"/>
        <end position="267"/>
    </location>
</feature>
<dbReference type="Proteomes" id="UP000515163">
    <property type="component" value="Unplaced"/>
</dbReference>
<name>A0A6P8IR95_ACTTE</name>
<dbReference type="Pfam" id="PF00001">
    <property type="entry name" value="7tm_1"/>
    <property type="match status" value="1"/>
</dbReference>
<feature type="transmembrane region" description="Helical" evidence="10">
    <location>
        <begin position="138"/>
        <end position="161"/>
    </location>
</feature>
<organism evidence="12 14">
    <name type="scientific">Actinia tenebrosa</name>
    <name type="common">Australian red waratah sea anemone</name>
    <dbReference type="NCBI Taxonomy" id="6105"/>
    <lineage>
        <taxon>Eukaryota</taxon>
        <taxon>Metazoa</taxon>
        <taxon>Cnidaria</taxon>
        <taxon>Anthozoa</taxon>
        <taxon>Hexacorallia</taxon>
        <taxon>Actiniaria</taxon>
        <taxon>Actiniidae</taxon>
        <taxon>Actinia</taxon>
    </lineage>
</organism>
<evidence type="ECO:0000256" key="6">
    <source>
        <dbReference type="ARBA" id="ARBA00023136"/>
    </source>
</evidence>
<evidence type="ECO:0000256" key="1">
    <source>
        <dbReference type="ARBA" id="ARBA00004651"/>
    </source>
</evidence>
<evidence type="ECO:0000313" key="12">
    <source>
        <dbReference type="Proteomes" id="UP000515163"/>
    </source>
</evidence>
<evidence type="ECO:0000259" key="11">
    <source>
        <dbReference type="PROSITE" id="PS50262"/>
    </source>
</evidence>